<proteinExistence type="predicted"/>
<dbReference type="AlphaFoldDB" id="A0AAV4B6W5"/>
<dbReference type="EMBL" id="BLXT01004605">
    <property type="protein sequence ID" value="GFO15290.1"/>
    <property type="molecule type" value="Genomic_DNA"/>
</dbReference>
<sequence length="187" mass="20756">MAFIHKGDTIGQALQLTMSLFSRPLLYPTLTCIINFDFITTAEVEILSISGPRPDSKKGDLEVLASISKWDTTPIPLNGLDDTVAYVTGLFSGWKKELVISWKLPIFRLSLEYRCTPQGTDIYGQPVTTFETITVNTEASDVDDARDADKVNLLRDRIDDLVAKSSLQAEDVHAIENQVQDLESSFA</sequence>
<reference evidence="1 2" key="1">
    <citation type="journal article" date="2021" name="Elife">
        <title>Chloroplast acquisition without the gene transfer in kleptoplastic sea slugs, Plakobranchus ocellatus.</title>
        <authorList>
            <person name="Maeda T."/>
            <person name="Takahashi S."/>
            <person name="Yoshida T."/>
            <person name="Shimamura S."/>
            <person name="Takaki Y."/>
            <person name="Nagai Y."/>
            <person name="Toyoda A."/>
            <person name="Suzuki Y."/>
            <person name="Arimoto A."/>
            <person name="Ishii H."/>
            <person name="Satoh N."/>
            <person name="Nishiyama T."/>
            <person name="Hasebe M."/>
            <person name="Maruyama T."/>
            <person name="Minagawa J."/>
            <person name="Obokata J."/>
            <person name="Shigenobu S."/>
        </authorList>
    </citation>
    <scope>NUCLEOTIDE SEQUENCE [LARGE SCALE GENOMIC DNA]</scope>
</reference>
<protein>
    <submittedName>
        <fullName evidence="1">Uncharacterized protein</fullName>
    </submittedName>
</protein>
<evidence type="ECO:0000313" key="2">
    <source>
        <dbReference type="Proteomes" id="UP000735302"/>
    </source>
</evidence>
<organism evidence="1 2">
    <name type="scientific">Plakobranchus ocellatus</name>
    <dbReference type="NCBI Taxonomy" id="259542"/>
    <lineage>
        <taxon>Eukaryota</taxon>
        <taxon>Metazoa</taxon>
        <taxon>Spiralia</taxon>
        <taxon>Lophotrochozoa</taxon>
        <taxon>Mollusca</taxon>
        <taxon>Gastropoda</taxon>
        <taxon>Heterobranchia</taxon>
        <taxon>Euthyneura</taxon>
        <taxon>Panpulmonata</taxon>
        <taxon>Sacoglossa</taxon>
        <taxon>Placobranchoidea</taxon>
        <taxon>Plakobranchidae</taxon>
        <taxon>Plakobranchus</taxon>
    </lineage>
</organism>
<keyword evidence="2" id="KW-1185">Reference proteome</keyword>
<evidence type="ECO:0000313" key="1">
    <source>
        <dbReference type="EMBL" id="GFO15290.1"/>
    </source>
</evidence>
<dbReference type="Proteomes" id="UP000735302">
    <property type="component" value="Unassembled WGS sequence"/>
</dbReference>
<comment type="caution">
    <text evidence="1">The sequence shown here is derived from an EMBL/GenBank/DDBJ whole genome shotgun (WGS) entry which is preliminary data.</text>
</comment>
<accession>A0AAV4B6W5</accession>
<gene>
    <name evidence="1" type="ORF">PoB_004179500</name>
</gene>
<name>A0AAV4B6W5_9GAST</name>